<evidence type="ECO:0000313" key="2">
    <source>
        <dbReference type="EMBL" id="DAD43859.1"/>
    </source>
</evidence>
<dbReference type="AlphaFoldDB" id="A0A822ZKH2"/>
<proteinExistence type="predicted"/>
<protein>
    <submittedName>
        <fullName evidence="2">Uncharacterized protein</fullName>
    </submittedName>
</protein>
<name>A0A822ZKH2_NELNU</name>
<keyword evidence="3" id="KW-1185">Reference proteome</keyword>
<comment type="caution">
    <text evidence="2">The sequence shown here is derived from an EMBL/GenBank/DDBJ whole genome shotgun (WGS) entry which is preliminary data.</text>
</comment>
<organism evidence="2 3">
    <name type="scientific">Nelumbo nucifera</name>
    <name type="common">Sacred lotus</name>
    <dbReference type="NCBI Taxonomy" id="4432"/>
    <lineage>
        <taxon>Eukaryota</taxon>
        <taxon>Viridiplantae</taxon>
        <taxon>Streptophyta</taxon>
        <taxon>Embryophyta</taxon>
        <taxon>Tracheophyta</taxon>
        <taxon>Spermatophyta</taxon>
        <taxon>Magnoliopsida</taxon>
        <taxon>Proteales</taxon>
        <taxon>Nelumbonaceae</taxon>
        <taxon>Nelumbo</taxon>
    </lineage>
</organism>
<gene>
    <name evidence="2" type="ORF">HUJ06_002089</name>
</gene>
<dbReference type="Proteomes" id="UP000607653">
    <property type="component" value="Unassembled WGS sequence"/>
</dbReference>
<sequence length="81" mass="8958">METPKFNAVCLSFILFVVLPSLSALYECVKLHVPPCAPFKCNTGKCWCCLTDPSGKAPCYYTEEDCLNNCPEPPPQAQPFP</sequence>
<evidence type="ECO:0000256" key="1">
    <source>
        <dbReference type="SAM" id="SignalP"/>
    </source>
</evidence>
<feature type="signal peptide" evidence="1">
    <location>
        <begin position="1"/>
        <end position="24"/>
    </location>
</feature>
<evidence type="ECO:0000313" key="3">
    <source>
        <dbReference type="Proteomes" id="UP000607653"/>
    </source>
</evidence>
<reference evidence="2 3" key="1">
    <citation type="journal article" date="2020" name="Mol. Biol. Evol.">
        <title>Distinct Expression and Methylation Patterns for Genes with Different Fates following a Single Whole-Genome Duplication in Flowering Plants.</title>
        <authorList>
            <person name="Shi T."/>
            <person name="Rahmani R.S."/>
            <person name="Gugger P.F."/>
            <person name="Wang M."/>
            <person name="Li H."/>
            <person name="Zhang Y."/>
            <person name="Li Z."/>
            <person name="Wang Q."/>
            <person name="Van de Peer Y."/>
            <person name="Marchal K."/>
            <person name="Chen J."/>
        </authorList>
    </citation>
    <scope>NUCLEOTIDE SEQUENCE [LARGE SCALE GENOMIC DNA]</scope>
    <source>
        <tissue evidence="2">Leaf</tissue>
    </source>
</reference>
<dbReference type="EMBL" id="DUZY01000006">
    <property type="protein sequence ID" value="DAD43859.1"/>
    <property type="molecule type" value="Genomic_DNA"/>
</dbReference>
<accession>A0A822ZKH2</accession>
<keyword evidence="1" id="KW-0732">Signal</keyword>
<feature type="chain" id="PRO_5032283599" evidence="1">
    <location>
        <begin position="25"/>
        <end position="81"/>
    </location>
</feature>